<protein>
    <submittedName>
        <fullName evidence="9">RagB/SusD family nutrient uptake outer membrane protein</fullName>
    </submittedName>
</protein>
<evidence type="ECO:0000313" key="10">
    <source>
        <dbReference type="Proteomes" id="UP000309872"/>
    </source>
</evidence>
<keyword evidence="10" id="KW-1185">Reference proteome</keyword>
<evidence type="ECO:0000256" key="2">
    <source>
        <dbReference type="ARBA" id="ARBA00006275"/>
    </source>
</evidence>
<feature type="chain" id="PRO_5020427494" evidence="6">
    <location>
        <begin position="20"/>
        <end position="456"/>
    </location>
</feature>
<comment type="subcellular location">
    <subcellularLocation>
        <location evidence="1">Cell outer membrane</location>
    </subcellularLocation>
</comment>
<feature type="domain" description="RagB/SusD" evidence="7">
    <location>
        <begin position="329"/>
        <end position="437"/>
    </location>
</feature>
<name>A0A4U0H325_9SPHI</name>
<evidence type="ECO:0000256" key="4">
    <source>
        <dbReference type="ARBA" id="ARBA00023136"/>
    </source>
</evidence>
<dbReference type="OrthoDB" id="621570at2"/>
<gene>
    <name evidence="9" type="ORF">FAZ19_13210</name>
</gene>
<evidence type="ECO:0000256" key="1">
    <source>
        <dbReference type="ARBA" id="ARBA00004442"/>
    </source>
</evidence>
<sequence>MKKIIYFIVTALALLHATACEGFLEVDTPVQDIMAEEVFSSKKTAESAIIGMYGRMTSTNNHLLNGFMSLYMGLAADEFANTAPNANFDIFLNNAVLPTSNPVLASAWTPIYNYIYHANAIMEGLGKSNAIGTAEKDLLLGEAYFVRGLANFYLVNLFGEAPLVLQTDYEKNRLLAKASVDELYKQVENDLLLAEKLMSGSYPNDTRTRPNMYAAKALLARVYLYRKNYPDAARLAAEVINSPEDHYQLEGDLESVFLSGSREAIWQLYPIIVSYNSAEGFAFIPSSATVRPPHAIYPGLLQAFESGDKRLTQWAQTRSVAGVAYTYPFKYKIRANTTKTEYNVVLRLAEQFLIRAEALWHLGQNGLAIRDLNALRRRADVPEYPEDMDEEEVMEAIIKERRTELFAEWGHRWFDLKRWEIIDSEMPKTKAEWTGDNLLLPIPESELLRNPSLINN</sequence>
<dbReference type="Pfam" id="PF14322">
    <property type="entry name" value="SusD-like_3"/>
    <property type="match status" value="1"/>
</dbReference>
<dbReference type="Gene3D" id="1.25.40.390">
    <property type="match status" value="1"/>
</dbReference>
<feature type="domain" description="SusD-like N-terminal" evidence="8">
    <location>
        <begin position="31"/>
        <end position="224"/>
    </location>
</feature>
<comment type="caution">
    <text evidence="9">The sequence shown here is derived from an EMBL/GenBank/DDBJ whole genome shotgun (WGS) entry which is preliminary data.</text>
</comment>
<dbReference type="Pfam" id="PF07980">
    <property type="entry name" value="SusD_RagB"/>
    <property type="match status" value="1"/>
</dbReference>
<dbReference type="Proteomes" id="UP000309872">
    <property type="component" value="Unassembled WGS sequence"/>
</dbReference>
<dbReference type="EMBL" id="SUKA01000003">
    <property type="protein sequence ID" value="TJY66045.1"/>
    <property type="molecule type" value="Genomic_DNA"/>
</dbReference>
<dbReference type="GO" id="GO:0009279">
    <property type="term" value="C:cell outer membrane"/>
    <property type="evidence" value="ECO:0007669"/>
    <property type="project" value="UniProtKB-SubCell"/>
</dbReference>
<dbReference type="InterPro" id="IPR011990">
    <property type="entry name" value="TPR-like_helical_dom_sf"/>
</dbReference>
<evidence type="ECO:0000259" key="7">
    <source>
        <dbReference type="Pfam" id="PF07980"/>
    </source>
</evidence>
<keyword evidence="5" id="KW-0998">Cell outer membrane</keyword>
<dbReference type="InterPro" id="IPR012944">
    <property type="entry name" value="SusD_RagB_dom"/>
</dbReference>
<reference evidence="9 10" key="1">
    <citation type="submission" date="2019-04" db="EMBL/GenBank/DDBJ databases">
        <title>Sphingobacterium olei sp. nov., isolated from oil-contaminated soil.</title>
        <authorList>
            <person name="Liu B."/>
        </authorList>
    </citation>
    <scope>NUCLEOTIDE SEQUENCE [LARGE SCALE GENOMIC DNA]</scope>
    <source>
        <strain evidence="9 10">Y3L14</strain>
    </source>
</reference>
<dbReference type="InterPro" id="IPR033985">
    <property type="entry name" value="SusD-like_N"/>
</dbReference>
<organism evidence="9 10">
    <name type="scientific">Sphingobacterium alkalisoli</name>
    <dbReference type="NCBI Taxonomy" id="1874115"/>
    <lineage>
        <taxon>Bacteria</taxon>
        <taxon>Pseudomonadati</taxon>
        <taxon>Bacteroidota</taxon>
        <taxon>Sphingobacteriia</taxon>
        <taxon>Sphingobacteriales</taxon>
        <taxon>Sphingobacteriaceae</taxon>
        <taxon>Sphingobacterium</taxon>
    </lineage>
</organism>
<accession>A0A4U0H325</accession>
<evidence type="ECO:0000256" key="6">
    <source>
        <dbReference type="SAM" id="SignalP"/>
    </source>
</evidence>
<keyword evidence="4" id="KW-0472">Membrane</keyword>
<evidence type="ECO:0000313" key="9">
    <source>
        <dbReference type="EMBL" id="TJY66045.1"/>
    </source>
</evidence>
<evidence type="ECO:0000256" key="5">
    <source>
        <dbReference type="ARBA" id="ARBA00023237"/>
    </source>
</evidence>
<keyword evidence="3 6" id="KW-0732">Signal</keyword>
<evidence type="ECO:0000259" key="8">
    <source>
        <dbReference type="Pfam" id="PF14322"/>
    </source>
</evidence>
<dbReference type="SUPFAM" id="SSF48452">
    <property type="entry name" value="TPR-like"/>
    <property type="match status" value="1"/>
</dbReference>
<evidence type="ECO:0000256" key="3">
    <source>
        <dbReference type="ARBA" id="ARBA00022729"/>
    </source>
</evidence>
<feature type="signal peptide" evidence="6">
    <location>
        <begin position="1"/>
        <end position="19"/>
    </location>
</feature>
<dbReference type="CDD" id="cd08977">
    <property type="entry name" value="SusD"/>
    <property type="match status" value="1"/>
</dbReference>
<proteinExistence type="inferred from homology"/>
<dbReference type="AlphaFoldDB" id="A0A4U0H325"/>
<comment type="similarity">
    <text evidence="2">Belongs to the SusD family.</text>
</comment>
<dbReference type="RefSeq" id="WP_136821174.1">
    <property type="nucleotide sequence ID" value="NZ_BMJX01000003.1"/>
</dbReference>